<dbReference type="AlphaFoldDB" id="A0A1T4M6K7"/>
<dbReference type="CDD" id="cd08579">
    <property type="entry name" value="GDPD_memb_like"/>
    <property type="match status" value="1"/>
</dbReference>
<dbReference type="STRING" id="263852.SAMN02745116_00970"/>
<keyword evidence="1" id="KW-1133">Transmembrane helix</keyword>
<dbReference type="Pfam" id="PF03009">
    <property type="entry name" value="GDPD"/>
    <property type="match status" value="1"/>
</dbReference>
<evidence type="ECO:0000259" key="2">
    <source>
        <dbReference type="PROSITE" id="PS51704"/>
    </source>
</evidence>
<dbReference type="Proteomes" id="UP000190328">
    <property type="component" value="Unassembled WGS sequence"/>
</dbReference>
<feature type="transmembrane region" description="Helical" evidence="1">
    <location>
        <begin position="121"/>
        <end position="143"/>
    </location>
</feature>
<proteinExistence type="predicted"/>
<dbReference type="RefSeq" id="WP_078806896.1">
    <property type="nucleotide sequence ID" value="NZ_FUXI01000008.1"/>
</dbReference>
<name>A0A1T4M6K7_9ENTE</name>
<evidence type="ECO:0000313" key="3">
    <source>
        <dbReference type="EMBL" id="SJZ62535.1"/>
    </source>
</evidence>
<accession>A0A1T4M6K7</accession>
<evidence type="ECO:0000256" key="1">
    <source>
        <dbReference type="SAM" id="Phobius"/>
    </source>
</evidence>
<gene>
    <name evidence="3" type="ORF">SAMN02745116_00970</name>
</gene>
<evidence type="ECO:0000313" key="4">
    <source>
        <dbReference type="Proteomes" id="UP000190328"/>
    </source>
</evidence>
<dbReference type="InterPro" id="IPR030395">
    <property type="entry name" value="GP_PDE_dom"/>
</dbReference>
<keyword evidence="1" id="KW-0472">Membrane</keyword>
<dbReference type="OrthoDB" id="384721at2"/>
<protein>
    <submittedName>
        <fullName evidence="3">Glycerophosphoryl diester phosphodiesterase</fullName>
    </submittedName>
</protein>
<dbReference type="InterPro" id="IPR018476">
    <property type="entry name" value="GlyceroP-diester-Pdiesterase_M"/>
</dbReference>
<dbReference type="EMBL" id="FUXI01000008">
    <property type="protein sequence ID" value="SJZ62535.1"/>
    <property type="molecule type" value="Genomic_DNA"/>
</dbReference>
<sequence length="604" mass="69801">MQYYFKRIGRNTLDFFKGTKGYLRDVLLLHFVMIFLISPILVHLARGIMKVGNVEILSYDNLGVIAREHFWVLVGLILTVVLMLLLIYFEFTFFTISMYFIQKKQSISLHQLLRITLAQMLRIRFGIGIFFLFYFFLILPFGVLAGHLDILSSIKIPAFIMDFIFANRLMIVLSWGLFYLFCSYLGLRFIFVLPLLTLREISLQMAIQESWCLTRRKFLRLLGQILLIELVIVLSYALFNTIIFTLQQQIEHFLPTFALNYAVFNMLLLQIASILNLTLSTFFIYFVTIRHLEYENELPDVPKWFKIEEGVATAKAIKFEFLVILSVTVGVIVYFLHYNLNYLKENELSTPLIYSHRGVSGNNGVQNTLSSLEKTAKLHPDYIEMDIQETKDKQFVVMHDENLENLTGIKASVGELTLQELSELTVSENGFTSPLATFDDYLKKAQALNQKLLIEIKVYGEVSGEVAENFLKKYKKDIKKYKHRVHSLSFQIVSTIKAKDAEIYCSYIIPFNIVGPPTTNTNAYTMEYSTLNSSFVDVSHREKKQVLAWTVNDENSVERVRSYGVNGIITDDVEMLQRVLKESKKEIPYSKKLAIYALGLDVTQ</sequence>
<feature type="transmembrane region" description="Helical" evidence="1">
    <location>
        <begin position="218"/>
        <end position="239"/>
    </location>
</feature>
<reference evidence="4" key="1">
    <citation type="submission" date="2017-02" db="EMBL/GenBank/DDBJ databases">
        <authorList>
            <person name="Varghese N."/>
            <person name="Submissions S."/>
        </authorList>
    </citation>
    <scope>NUCLEOTIDE SEQUENCE [LARGE SCALE GENOMIC DNA]</scope>
    <source>
        <strain evidence="4">ATCC BAA-1030</strain>
    </source>
</reference>
<organism evidence="3 4">
    <name type="scientific">Pilibacter termitis</name>
    <dbReference type="NCBI Taxonomy" id="263852"/>
    <lineage>
        <taxon>Bacteria</taxon>
        <taxon>Bacillati</taxon>
        <taxon>Bacillota</taxon>
        <taxon>Bacilli</taxon>
        <taxon>Lactobacillales</taxon>
        <taxon>Enterococcaceae</taxon>
        <taxon>Pilibacter</taxon>
    </lineage>
</organism>
<feature type="transmembrane region" description="Helical" evidence="1">
    <location>
        <begin position="321"/>
        <end position="340"/>
    </location>
</feature>
<keyword evidence="1" id="KW-0812">Transmembrane</keyword>
<feature type="transmembrane region" description="Helical" evidence="1">
    <location>
        <begin position="259"/>
        <end position="287"/>
    </location>
</feature>
<dbReference type="SUPFAM" id="SSF51695">
    <property type="entry name" value="PLC-like phosphodiesterases"/>
    <property type="match status" value="1"/>
</dbReference>
<dbReference type="Gene3D" id="3.20.20.190">
    <property type="entry name" value="Phosphatidylinositol (PI) phosphodiesterase"/>
    <property type="match status" value="1"/>
</dbReference>
<feature type="transmembrane region" description="Helical" evidence="1">
    <location>
        <begin position="69"/>
        <end position="101"/>
    </location>
</feature>
<dbReference type="Pfam" id="PF10110">
    <property type="entry name" value="GPDPase_memb"/>
    <property type="match status" value="1"/>
</dbReference>
<feature type="domain" description="GP-PDE" evidence="2">
    <location>
        <begin position="351"/>
        <end position="580"/>
    </location>
</feature>
<dbReference type="InterPro" id="IPR017946">
    <property type="entry name" value="PLC-like_Pdiesterase_TIM-brl"/>
</dbReference>
<feature type="transmembrane region" description="Helical" evidence="1">
    <location>
        <begin position="177"/>
        <end position="198"/>
    </location>
</feature>
<dbReference type="PANTHER" id="PTHR46211:SF8">
    <property type="entry name" value="PHOSPHODIESTERASE"/>
    <property type="match status" value="1"/>
</dbReference>
<dbReference type="GO" id="GO:0006629">
    <property type="term" value="P:lipid metabolic process"/>
    <property type="evidence" value="ECO:0007669"/>
    <property type="project" value="InterPro"/>
</dbReference>
<feature type="transmembrane region" description="Helical" evidence="1">
    <location>
        <begin position="26"/>
        <end position="49"/>
    </location>
</feature>
<dbReference type="GO" id="GO:0008081">
    <property type="term" value="F:phosphoric diester hydrolase activity"/>
    <property type="evidence" value="ECO:0007669"/>
    <property type="project" value="InterPro"/>
</dbReference>
<dbReference type="PROSITE" id="PS51704">
    <property type="entry name" value="GP_PDE"/>
    <property type="match status" value="1"/>
</dbReference>
<dbReference type="PANTHER" id="PTHR46211">
    <property type="entry name" value="GLYCEROPHOSPHORYL DIESTER PHOSPHODIESTERASE"/>
    <property type="match status" value="1"/>
</dbReference>
<keyword evidence="4" id="KW-1185">Reference proteome</keyword>